<sequence>MNETVQSRQQRVAIVGTGLAGLTTAHLLQNDPEQRFAVTLLEQADSLSFDSASVAVESHEAGTVERVDLPMRASAGGYYANLNRMYRHLEVPMHPVRFLFVFSKASKQSGAKESTSQTSCRSPPASASAVPDGYFIHASNLHQLPPPRPSGYSTWRYLLEVLYLVICHAWFRAACFLVKPHDESFAEYLESIWLPRRYITHYILPLMSSVSTCTHDELLAFPASDLVHYIRFSYGQQHYTVCGGVQQVQSRLSRGIEDIRVRSRVLEVCPQANGRVLVRWRDTDGVKEDVFDRTVLAVSPDVASRLFAPLRTAGLDKIPTTWVESSVLTTPSRVHSLVDSNDQRSQGKVACMHHTGTAVETDSASTQVITLRTQFSGASGARSEALHTMPSGVVVSTCPLDGESEATQKRTLKTAGFRRTLRTVESRATVERIMGGSNDGGRSNIWVNGENNLHCKQRTDKCDHESARHSIMVSWLSDHNFMAGLLVGAAATVILLIGTTAAFLLSRDQYGLDHWKLNVQLPVRSMWMNLGYWTSSSEFPEACRSYLHQVFSTADILTGPDSLRSIAILDVGIGCGDQTRTVIESIDAQCPTPARSLAYVGITINQAQQRVALEKWHTEPVICSGSMKLDSFHLFCADASKPHAWSEEVRSSVEKLHQSKKSTRRWLLASDCLYHFSPSRMPLWQYAARNVGMNFMGSDLCLSTTATWRQTILARMIGVLMGCPWKAFLTEEEYREQLMACGYDRESIIIKDVSEDVFPGLVAFLEKQDQALARSGISLGAGFRLARRVFGWFAVSKVVRAVIVVARLPAVKDDA</sequence>
<evidence type="ECO:0000313" key="2">
    <source>
        <dbReference type="EMBL" id="KAK4177120.1"/>
    </source>
</evidence>
<dbReference type="PANTHER" id="PTHR42923">
    <property type="entry name" value="PROTOPORPHYRINOGEN OXIDASE"/>
    <property type="match status" value="1"/>
</dbReference>
<dbReference type="Proteomes" id="UP001302321">
    <property type="component" value="Unassembled WGS sequence"/>
</dbReference>
<evidence type="ECO:0000313" key="3">
    <source>
        <dbReference type="Proteomes" id="UP001302321"/>
    </source>
</evidence>
<reference evidence="2" key="2">
    <citation type="submission" date="2023-05" db="EMBL/GenBank/DDBJ databases">
        <authorList>
            <consortium name="Lawrence Berkeley National Laboratory"/>
            <person name="Steindorff A."/>
            <person name="Hensen N."/>
            <person name="Bonometti L."/>
            <person name="Westerberg I."/>
            <person name="Brannstrom I.O."/>
            <person name="Guillou S."/>
            <person name="Cros-Aarteil S."/>
            <person name="Calhoun S."/>
            <person name="Haridas S."/>
            <person name="Kuo A."/>
            <person name="Mondo S."/>
            <person name="Pangilinan J."/>
            <person name="Riley R."/>
            <person name="Labutti K."/>
            <person name="Andreopoulos B."/>
            <person name="Lipzen A."/>
            <person name="Chen C."/>
            <person name="Yanf M."/>
            <person name="Daum C."/>
            <person name="Ng V."/>
            <person name="Clum A."/>
            <person name="Ohm R."/>
            <person name="Martin F."/>
            <person name="Silar P."/>
            <person name="Natvig D."/>
            <person name="Lalanne C."/>
            <person name="Gautier V."/>
            <person name="Ament-Velasquez S.L."/>
            <person name="Kruys A."/>
            <person name="Hutchinson M.I."/>
            <person name="Powell A.J."/>
            <person name="Barry K."/>
            <person name="Miller A.N."/>
            <person name="Grigoriev I.V."/>
            <person name="Debuchy R."/>
            <person name="Gladieux P."/>
            <person name="Thoren M.H."/>
            <person name="Johannesson H."/>
        </authorList>
    </citation>
    <scope>NUCLEOTIDE SEQUENCE</scope>
    <source>
        <strain evidence="2">CBS 892.96</strain>
    </source>
</reference>
<keyword evidence="3" id="KW-1185">Reference proteome</keyword>
<dbReference type="Pfam" id="PF13450">
    <property type="entry name" value="NAD_binding_8"/>
    <property type="match status" value="1"/>
</dbReference>
<reference evidence="2" key="1">
    <citation type="journal article" date="2023" name="Mol. Phylogenet. Evol.">
        <title>Genome-scale phylogeny and comparative genomics of the fungal order Sordariales.</title>
        <authorList>
            <person name="Hensen N."/>
            <person name="Bonometti L."/>
            <person name="Westerberg I."/>
            <person name="Brannstrom I.O."/>
            <person name="Guillou S."/>
            <person name="Cros-Aarteil S."/>
            <person name="Calhoun S."/>
            <person name="Haridas S."/>
            <person name="Kuo A."/>
            <person name="Mondo S."/>
            <person name="Pangilinan J."/>
            <person name="Riley R."/>
            <person name="LaButti K."/>
            <person name="Andreopoulos B."/>
            <person name="Lipzen A."/>
            <person name="Chen C."/>
            <person name="Yan M."/>
            <person name="Daum C."/>
            <person name="Ng V."/>
            <person name="Clum A."/>
            <person name="Steindorff A."/>
            <person name="Ohm R.A."/>
            <person name="Martin F."/>
            <person name="Silar P."/>
            <person name="Natvig D.O."/>
            <person name="Lalanne C."/>
            <person name="Gautier V."/>
            <person name="Ament-Velasquez S.L."/>
            <person name="Kruys A."/>
            <person name="Hutchinson M.I."/>
            <person name="Powell A.J."/>
            <person name="Barry K."/>
            <person name="Miller A.N."/>
            <person name="Grigoriev I.V."/>
            <person name="Debuchy R."/>
            <person name="Gladieux P."/>
            <person name="Hiltunen Thoren M."/>
            <person name="Johannesson H."/>
        </authorList>
    </citation>
    <scope>NUCLEOTIDE SEQUENCE</scope>
    <source>
        <strain evidence="2">CBS 892.96</strain>
    </source>
</reference>
<dbReference type="Gene3D" id="3.40.50.150">
    <property type="entry name" value="Vaccinia Virus protein VP39"/>
    <property type="match status" value="1"/>
</dbReference>
<accession>A0AAN6W8D4</accession>
<keyword evidence="1" id="KW-1133">Transmembrane helix</keyword>
<dbReference type="GO" id="GO:0016491">
    <property type="term" value="F:oxidoreductase activity"/>
    <property type="evidence" value="ECO:0007669"/>
    <property type="project" value="TreeGrafter"/>
</dbReference>
<dbReference type="EMBL" id="MU866174">
    <property type="protein sequence ID" value="KAK4177120.1"/>
    <property type="molecule type" value="Genomic_DNA"/>
</dbReference>
<keyword evidence="1" id="KW-0812">Transmembrane</keyword>
<dbReference type="SUPFAM" id="SSF51905">
    <property type="entry name" value="FAD/NAD(P)-binding domain"/>
    <property type="match status" value="1"/>
</dbReference>
<dbReference type="InterPro" id="IPR036188">
    <property type="entry name" value="FAD/NAD-bd_sf"/>
</dbReference>
<protein>
    <recommendedName>
        <fullName evidence="4">Amine oxidase domain-containing protein</fullName>
    </recommendedName>
</protein>
<comment type="caution">
    <text evidence="2">The sequence shown here is derived from an EMBL/GenBank/DDBJ whole genome shotgun (WGS) entry which is preliminary data.</text>
</comment>
<evidence type="ECO:0008006" key="4">
    <source>
        <dbReference type="Google" id="ProtNLM"/>
    </source>
</evidence>
<proteinExistence type="predicted"/>
<evidence type="ECO:0000256" key="1">
    <source>
        <dbReference type="SAM" id="Phobius"/>
    </source>
</evidence>
<organism evidence="2 3">
    <name type="scientific">Triangularia setosa</name>
    <dbReference type="NCBI Taxonomy" id="2587417"/>
    <lineage>
        <taxon>Eukaryota</taxon>
        <taxon>Fungi</taxon>
        <taxon>Dikarya</taxon>
        <taxon>Ascomycota</taxon>
        <taxon>Pezizomycotina</taxon>
        <taxon>Sordariomycetes</taxon>
        <taxon>Sordariomycetidae</taxon>
        <taxon>Sordariales</taxon>
        <taxon>Podosporaceae</taxon>
        <taxon>Triangularia</taxon>
    </lineage>
</organism>
<dbReference type="AlphaFoldDB" id="A0AAN6W8D4"/>
<feature type="transmembrane region" description="Helical" evidence="1">
    <location>
        <begin position="481"/>
        <end position="505"/>
    </location>
</feature>
<keyword evidence="1" id="KW-0472">Membrane</keyword>
<dbReference type="InterPro" id="IPR029063">
    <property type="entry name" value="SAM-dependent_MTases_sf"/>
</dbReference>
<dbReference type="Gene3D" id="3.50.50.60">
    <property type="entry name" value="FAD/NAD(P)-binding domain"/>
    <property type="match status" value="1"/>
</dbReference>
<dbReference type="PANTHER" id="PTHR42923:SF42">
    <property type="entry name" value="AMINE OXIDASE DOMAIN-CONTAINING PROTEIN"/>
    <property type="match status" value="1"/>
</dbReference>
<dbReference type="InterPro" id="IPR050464">
    <property type="entry name" value="Zeta_carotene_desat/Oxidored"/>
</dbReference>
<gene>
    <name evidence="2" type="ORF">QBC36DRAFT_377912</name>
</gene>
<name>A0AAN6W8D4_9PEZI</name>